<dbReference type="Pfam" id="PF19077">
    <property type="entry name" value="Big_13"/>
    <property type="match status" value="14"/>
</dbReference>
<organism evidence="3 4">
    <name type="scientific">Dyella jejuensis</name>
    <dbReference type="NCBI Taxonomy" id="1432009"/>
    <lineage>
        <taxon>Bacteria</taxon>
        <taxon>Pseudomonadati</taxon>
        <taxon>Pseudomonadota</taxon>
        <taxon>Gammaproteobacteria</taxon>
        <taxon>Lysobacterales</taxon>
        <taxon>Rhodanobacteraceae</taxon>
        <taxon>Dyella</taxon>
    </lineage>
</organism>
<evidence type="ECO:0000259" key="2">
    <source>
        <dbReference type="Pfam" id="PF19077"/>
    </source>
</evidence>
<comment type="caution">
    <text evidence="3">The sequence shown here is derived from an EMBL/GenBank/DDBJ whole genome shotgun (WGS) entry which is preliminary data.</text>
</comment>
<evidence type="ECO:0000256" key="1">
    <source>
        <dbReference type="SAM" id="MobiDB-lite"/>
    </source>
</evidence>
<dbReference type="EMBL" id="JADIKJ010000015">
    <property type="protein sequence ID" value="MFK2901460.1"/>
    <property type="molecule type" value="Genomic_DNA"/>
</dbReference>
<feature type="domain" description="Bacterial Ig-like" evidence="2">
    <location>
        <begin position="1124"/>
        <end position="1196"/>
    </location>
</feature>
<feature type="domain" description="Bacterial Ig-like" evidence="2">
    <location>
        <begin position="1627"/>
        <end position="1698"/>
    </location>
</feature>
<protein>
    <recommendedName>
        <fullName evidence="2">Bacterial Ig-like domain-containing protein</fullName>
    </recommendedName>
</protein>
<feature type="domain" description="Bacterial Ig-like" evidence="2">
    <location>
        <begin position="1525"/>
        <end position="1590"/>
    </location>
</feature>
<dbReference type="Gene3D" id="3.30.420.430">
    <property type="match status" value="9"/>
</dbReference>
<feature type="domain" description="Bacterial Ig-like" evidence="2">
    <location>
        <begin position="1028"/>
        <end position="1085"/>
    </location>
</feature>
<feature type="domain" description="Bacterial Ig-like" evidence="2">
    <location>
        <begin position="1427"/>
        <end position="1499"/>
    </location>
</feature>
<reference evidence="3 4" key="1">
    <citation type="submission" date="2020-10" db="EMBL/GenBank/DDBJ databases">
        <title>Phylogeny of dyella-like bacteria.</title>
        <authorList>
            <person name="Fu J."/>
        </authorList>
    </citation>
    <scope>NUCLEOTIDE SEQUENCE [LARGE SCALE GENOMIC DNA]</scope>
    <source>
        <strain evidence="3 4">JP1</strain>
    </source>
</reference>
<feature type="domain" description="Bacterial Ig-like" evidence="2">
    <location>
        <begin position="1731"/>
        <end position="1809"/>
    </location>
</feature>
<dbReference type="NCBIfam" id="NF033510">
    <property type="entry name" value="Ca_tandemer"/>
    <property type="match status" value="10"/>
</dbReference>
<dbReference type="InterPro" id="IPR013783">
    <property type="entry name" value="Ig-like_fold"/>
</dbReference>
<feature type="domain" description="Bacterial Ig-like" evidence="2">
    <location>
        <begin position="516"/>
        <end position="587"/>
    </location>
</feature>
<feature type="compositionally biased region" description="Polar residues" evidence="1">
    <location>
        <begin position="720"/>
        <end position="740"/>
    </location>
</feature>
<feature type="domain" description="Bacterial Ig-like" evidence="2">
    <location>
        <begin position="819"/>
        <end position="884"/>
    </location>
</feature>
<feature type="domain" description="Bacterial Ig-like" evidence="2">
    <location>
        <begin position="422"/>
        <end position="480"/>
    </location>
</feature>
<proteinExistence type="predicted"/>
<feature type="domain" description="Bacterial Ig-like" evidence="2">
    <location>
        <begin position="719"/>
        <end position="784"/>
    </location>
</feature>
<feature type="domain" description="Bacterial Ig-like" evidence="2">
    <location>
        <begin position="919"/>
        <end position="991"/>
    </location>
</feature>
<gene>
    <name evidence="3" type="ORF">ISP15_14045</name>
</gene>
<feature type="domain" description="Bacterial Ig-like" evidence="2">
    <location>
        <begin position="1222"/>
        <end position="1291"/>
    </location>
</feature>
<feature type="domain" description="Bacterial Ig-like" evidence="2">
    <location>
        <begin position="625"/>
        <end position="684"/>
    </location>
</feature>
<keyword evidence="4" id="KW-1185">Reference proteome</keyword>
<name>A0ABW8JNX4_9GAMM</name>
<feature type="region of interest" description="Disordered" evidence="1">
    <location>
        <begin position="820"/>
        <end position="841"/>
    </location>
</feature>
<feature type="region of interest" description="Disordered" evidence="1">
    <location>
        <begin position="716"/>
        <end position="740"/>
    </location>
</feature>
<accession>A0ABW8JNX4</accession>
<feature type="domain" description="Bacterial Ig-like" evidence="2">
    <location>
        <begin position="1835"/>
        <end position="1914"/>
    </location>
</feature>
<dbReference type="InterPro" id="IPR044016">
    <property type="entry name" value="Big_13"/>
</dbReference>
<dbReference type="Gene3D" id="2.60.40.10">
    <property type="entry name" value="Immunoglobulins"/>
    <property type="match status" value="9"/>
</dbReference>
<evidence type="ECO:0000313" key="4">
    <source>
        <dbReference type="Proteomes" id="UP001620461"/>
    </source>
</evidence>
<dbReference type="RefSeq" id="WP_404548244.1">
    <property type="nucleotide sequence ID" value="NZ_JADIKJ010000015.1"/>
</dbReference>
<dbReference type="Proteomes" id="UP001620461">
    <property type="component" value="Unassembled WGS sequence"/>
</dbReference>
<evidence type="ECO:0000313" key="3">
    <source>
        <dbReference type="EMBL" id="MFK2901460.1"/>
    </source>
</evidence>
<sequence>MIDNRMTSGKAVSPAIITDVFSSYDRIENGGTIYTVTPQMEGLATPNSLVRIYDNGVLLTSAYSNDQGNWYCTLPTEKSLANGSHVLTAAAAGEPAGEGFSMTVYLPSPAISLVQDLVGDIQGDHYSGSTIDDTHPTLRGEAVANGLVTIYSDGQVLTTVNANRYAGWHVSVDLPPGTHHLVAVDSTGRASEPFEVTVVAPKVNPTPTIDGIYGSEGELLNEGGTSETARPTLSGTAAPLSFVTIYDGDLNHPIGTVRASDWGTWHFMPVTDLTQGTHQFIAATASSEPSAAFVIDIAAAPPASVEITGVYDGEGYSQGYLANGDTTDDTRPTLEGSYVPYGTVKIYDGASLLGTAPVGPDGRWSYTLPLSQALSVGTHVLHASSEDGAHDATFTIVIEAPPAITGAYDHVGPSQGEIASFGTTDDNQPTLRGTGVPGTTVTIRDGGYPIGTAHVNDDGSWEMTPEQPLSDGNHFFSVQSEIGTVGNDFFIGIVTQAPPAPPAITGAYDHVGPSQGEIASNGKTDDNQPTLHGTGAPGTTVTILDNYLLIGTAHVNDDGSWEMTPEQPLRDGNHSLTVLAENGMAGNEFFIGIVTQQPPEPPAPPAITGAYDHVGPSQGEIALAGTTDDNQPTLHGTGVPGTTVTILDGGRAIGTAHVNDDGSWEMTPKQPLSDGYHSLGVQAESGTMGNTFFIGIVTQAPPAPPAITGAYDHVGPSQGDIASNGKTDDNQPTLHGTGAPGTTVTILDNYLPIGTAHVNDDGSWEMTPKQPLSDGNHFLTVQSESGTMGNAFFIGIVTQAPPAPPAITGAYDHVGPSQGDIASNGKTDDNQPTLHGTGAPGTTVTILDNYIPIGTAHVNDDGSWEMTPKQPLSDGNHFLTVQSESGTMGNAFFIGIVTQAPPASPAITGAYDHVGPSQGEIASNGTTDDNQPTLHGTGAPGTTVTILDNYLLIGTAHVNDDGSWEMTPKQPLRDGNHSLTVHAENGTAGNEFFIGIVTQPPAPPAPPAVTGAYDHVGPSQGEIAPFGTTDDNRPTLHGTGVPGTTVTILDNYLPIGTAHVNDDGSWEMTPNQSLSDGAHSLRVQSEIGTVGNDFFIQIVTQAPPAPPAPPAITGAYDHVGPSQGEIASNGTTDDNQPTLRGTGVPGTTVTILDNYLLIGMAHVNDDGSWEMTPKQPLRDGNHSLTVHAENGTAGNEFFIQIATLPPIAIDTPPEILHVSDADHAAAGLWNDSTTINDPRPLLQGTAVPNSLVTIYDGDRNHPIGTAQAGQDGQWKFMPGTPLSEGTHQFIAATASSEPSAAFVIDIVAAAPPASVVITGVYDDVGSSQGYLANGATTDDTRPTLEGSYTPNGTVVIYDGAKFLATVPVGPDGHWSYALLDALSDGTHVLHASSENGAPDATFTIVIDTQQAPPAITGAYDHVGPSQGEIASNGTTDDSRPTLRGTGAPGTTVTILDGGRAIGTAHVNDDGSWEMTPKQPLRDGYHFLMVQSENGTAGNEFFIGIVTQQELPAITGAYDHVGPSQGDVAQNGTTDDNRPTLHGTGEPGTTVTILDGGRPIGTAYVNDDGSWEMTSRWLLSDGYHTLIARSENGDLGDSFSLHVDTKPPIDITTPPEFLHVSDADHAAAGLWNDSTTISDPQPLLQGKAVPNSLVTIYDGDRNHPIGTALADRNGQWKFMPDTPLSEGAHHFIATTEHSAPSAEFTVTIVAAPASDHAPVINSLYDYEGVQQGTVHQGGTTDATHPTLFGTGVPNSIVTIYDGDHVLGSTRVYSDGNWNFTPDTALGDGLHNLIAAGADGATSTPFTVTIDSAVIPPITTPVLSIDVAMDNVGVYQGALQNGAHTDDTTPTLQGSAAANSMVIVADGTHVLGTAVANEFGQWRFTPEQPLEPGAHPFTVTDAQGGRSAPYAITIDTPTSAPVIDHAHDNAAASQGDFASGGVVHDTHPTLVGYAPAGSVVTIADGDQVLGVARATNKGEWTFPMELGDGVHHLTASTANGSSESFVLIVEAPVAINALSVADVLHGGETELFAVQPVHDDASLVLRVDGDQGNGVVQAPVAMSNDVVLLNIHQALPHEAITTHVM</sequence>